<dbReference type="PRINTS" id="PR01713">
    <property type="entry name" value="NUCEPIMERASE"/>
</dbReference>
<accession>A0A7C3KEY6</accession>
<gene>
    <name evidence="3" type="ORF">ENR64_11665</name>
</gene>
<dbReference type="Gene3D" id="3.40.50.720">
    <property type="entry name" value="NAD(P)-binding Rossmann-like Domain"/>
    <property type="match status" value="1"/>
</dbReference>
<evidence type="ECO:0000256" key="1">
    <source>
        <dbReference type="ARBA" id="ARBA00023027"/>
    </source>
</evidence>
<name>A0A7C3KEY6_9CYAN</name>
<organism evidence="3">
    <name type="scientific">Oscillatoriales cyanobacterium SpSt-418</name>
    <dbReference type="NCBI Taxonomy" id="2282169"/>
    <lineage>
        <taxon>Bacteria</taxon>
        <taxon>Bacillati</taxon>
        <taxon>Cyanobacteriota</taxon>
        <taxon>Cyanophyceae</taxon>
        <taxon>Oscillatoriophycideae</taxon>
        <taxon>Oscillatoriales</taxon>
    </lineage>
</organism>
<dbReference type="InterPro" id="IPR036291">
    <property type="entry name" value="NAD(P)-bd_dom_sf"/>
</dbReference>
<dbReference type="Pfam" id="PF01370">
    <property type="entry name" value="Epimerase"/>
    <property type="match status" value="1"/>
</dbReference>
<feature type="domain" description="NAD-dependent epimerase/dehydratase" evidence="2">
    <location>
        <begin position="4"/>
        <end position="237"/>
    </location>
</feature>
<dbReference type="PANTHER" id="PTHR43574">
    <property type="entry name" value="EPIMERASE-RELATED"/>
    <property type="match status" value="1"/>
</dbReference>
<dbReference type="InterPro" id="IPR001509">
    <property type="entry name" value="Epimerase_deHydtase"/>
</dbReference>
<dbReference type="AlphaFoldDB" id="A0A7C3KEY6"/>
<sequence>MTHILITGAAGFVGFSLAQRLLQDGYQVYGIDNINDYYDVGLKKARLDQLLPHDRFQFQMLDLSDRDGMLQLLEVNSFDYVVHLAAQAGVRYSLENPWAYIDSNVTGFVNLLEGCRRNPVQHLVYASSSSVYGANTKTPFSTSDSVDYPVSLYAATKKANELIAHTYSHLYGLPTTGLRFFTVYGPWGRPDMAYYKFAQAIEMGKPIDVYNFGKMQRDFTYIDDIIEGVVRVMLQPPKQTLAQADVPHPPNSKARYRIYNIGNNNPVELMQFIGALEQALGKKAEMNFLPIQPGDVLATYADVDDLTRDTGFKPITPLEEGIQKFVEWYRWYHRQ</sequence>
<dbReference type="CDD" id="cd05253">
    <property type="entry name" value="UDP_GE_SDE_e"/>
    <property type="match status" value="1"/>
</dbReference>
<reference evidence="3" key="1">
    <citation type="journal article" date="2020" name="mSystems">
        <title>Genome- and Community-Level Interaction Insights into Carbon Utilization and Element Cycling Functions of Hydrothermarchaeota in Hydrothermal Sediment.</title>
        <authorList>
            <person name="Zhou Z."/>
            <person name="Liu Y."/>
            <person name="Xu W."/>
            <person name="Pan J."/>
            <person name="Luo Z.H."/>
            <person name="Li M."/>
        </authorList>
    </citation>
    <scope>NUCLEOTIDE SEQUENCE [LARGE SCALE GENOMIC DNA]</scope>
    <source>
        <strain evidence="3">SpSt-418</strain>
    </source>
</reference>
<evidence type="ECO:0000313" key="3">
    <source>
        <dbReference type="EMBL" id="HFM98391.1"/>
    </source>
</evidence>
<keyword evidence="1" id="KW-0520">NAD</keyword>
<dbReference type="SUPFAM" id="SSF51735">
    <property type="entry name" value="NAD(P)-binding Rossmann-fold domains"/>
    <property type="match status" value="1"/>
</dbReference>
<proteinExistence type="predicted"/>
<comment type="caution">
    <text evidence="3">The sequence shown here is derived from an EMBL/GenBank/DDBJ whole genome shotgun (WGS) entry which is preliminary data.</text>
</comment>
<protein>
    <submittedName>
        <fullName evidence="3">NAD-dependent epimerase</fullName>
    </submittedName>
</protein>
<dbReference type="EMBL" id="DSRU01000167">
    <property type="protein sequence ID" value="HFM98391.1"/>
    <property type="molecule type" value="Genomic_DNA"/>
</dbReference>
<evidence type="ECO:0000259" key="2">
    <source>
        <dbReference type="Pfam" id="PF01370"/>
    </source>
</evidence>